<organism evidence="2 3">
    <name type="scientific">Tunturiibacter gelidiferens</name>
    <dbReference type="NCBI Taxonomy" id="3069689"/>
    <lineage>
        <taxon>Bacteria</taxon>
        <taxon>Pseudomonadati</taxon>
        <taxon>Acidobacteriota</taxon>
        <taxon>Terriglobia</taxon>
        <taxon>Terriglobales</taxon>
        <taxon>Acidobacteriaceae</taxon>
        <taxon>Tunturiibacter</taxon>
    </lineage>
</organism>
<evidence type="ECO:0000313" key="3">
    <source>
        <dbReference type="Proteomes" id="UP000535182"/>
    </source>
</evidence>
<proteinExistence type="predicted"/>
<evidence type="ECO:0000313" key="2">
    <source>
        <dbReference type="EMBL" id="MBB5328656.1"/>
    </source>
</evidence>
<sequence>MKFSHFTVRVHSSSLAIAILSAASFSAFAQTSGTLLVANQTDRTLSFIDPVTAQQTFALREDRITGHEVTTSPDGRTAYLPIYGDAGVGRPGTDGHEMLVIDVPTHKITATVDFGHGVRPHLPVYDTRRNLLYVSTELDEAITVIDPKTLKILYKIPTGAAQSHMFALSHDGRFAYTTNVGPASVSVLDLDTHKTLAIIPVGEPGTTRVQRISLSNDDKLLFTSDWNNPRLAVIDTTTRKLKTWIPLPGTGYGSASTQDGRYLILCLSKSAKIAVIDLSNFSIVRTIDVPSQPQEVLIRPDGLVAYVSCNKDHKVAAIDLKTWKVQSLIDAGNDADGLAWSNAPSAAATGTH</sequence>
<keyword evidence="3" id="KW-1185">Reference proteome</keyword>
<dbReference type="GO" id="GO:0003677">
    <property type="term" value="F:DNA binding"/>
    <property type="evidence" value="ECO:0007669"/>
    <property type="project" value="UniProtKB-KW"/>
</dbReference>
<dbReference type="InterPro" id="IPR011045">
    <property type="entry name" value="N2O_reductase_N"/>
</dbReference>
<gene>
    <name evidence="2" type="ORF">HDF14_002266</name>
</gene>
<dbReference type="EMBL" id="JACHEB010000004">
    <property type="protein sequence ID" value="MBB5328656.1"/>
    <property type="molecule type" value="Genomic_DNA"/>
</dbReference>
<accession>A0A9X0U3R5</accession>
<keyword evidence="1" id="KW-0732">Signal</keyword>
<protein>
    <submittedName>
        <fullName evidence="2">DNA-binding beta-propeller fold protein YncE</fullName>
    </submittedName>
</protein>
<dbReference type="InterPro" id="IPR015943">
    <property type="entry name" value="WD40/YVTN_repeat-like_dom_sf"/>
</dbReference>
<feature type="signal peptide" evidence="1">
    <location>
        <begin position="1"/>
        <end position="29"/>
    </location>
</feature>
<evidence type="ECO:0000256" key="1">
    <source>
        <dbReference type="SAM" id="SignalP"/>
    </source>
</evidence>
<comment type="caution">
    <text evidence="2">The sequence shown here is derived from an EMBL/GenBank/DDBJ whole genome shotgun (WGS) entry which is preliminary data.</text>
</comment>
<dbReference type="SUPFAM" id="SSF50974">
    <property type="entry name" value="Nitrous oxide reductase, N-terminal domain"/>
    <property type="match status" value="1"/>
</dbReference>
<dbReference type="Pfam" id="PF02239">
    <property type="entry name" value="Cytochrom_D1"/>
    <property type="match status" value="1"/>
</dbReference>
<dbReference type="Gene3D" id="2.130.10.10">
    <property type="entry name" value="YVTN repeat-like/Quinoprotein amine dehydrogenase"/>
    <property type="match status" value="2"/>
</dbReference>
<feature type="chain" id="PRO_5040723209" evidence="1">
    <location>
        <begin position="30"/>
        <end position="352"/>
    </location>
</feature>
<dbReference type="PANTHER" id="PTHR47197">
    <property type="entry name" value="PROTEIN NIRF"/>
    <property type="match status" value="1"/>
</dbReference>
<dbReference type="Proteomes" id="UP000535182">
    <property type="component" value="Unassembled WGS sequence"/>
</dbReference>
<dbReference type="AlphaFoldDB" id="A0A9X0U3R5"/>
<dbReference type="InterPro" id="IPR051200">
    <property type="entry name" value="Host-pathogen_enzymatic-act"/>
</dbReference>
<reference evidence="2 3" key="1">
    <citation type="submission" date="2020-08" db="EMBL/GenBank/DDBJ databases">
        <title>Genomic Encyclopedia of Type Strains, Phase IV (KMG-V): Genome sequencing to study the core and pangenomes of soil and plant-associated prokaryotes.</title>
        <authorList>
            <person name="Whitman W."/>
        </authorList>
    </citation>
    <scope>NUCLEOTIDE SEQUENCE [LARGE SCALE GENOMIC DNA]</scope>
    <source>
        <strain evidence="2 3">X5P2</strain>
    </source>
</reference>
<dbReference type="PANTHER" id="PTHR47197:SF3">
    <property type="entry name" value="DIHYDRO-HEME D1 DEHYDROGENASE"/>
    <property type="match status" value="1"/>
</dbReference>
<keyword evidence="2" id="KW-0238">DNA-binding</keyword>
<name>A0A9X0U3R5_9BACT</name>
<dbReference type="RefSeq" id="WP_183976329.1">
    <property type="nucleotide sequence ID" value="NZ_JACHEB010000004.1"/>
</dbReference>